<comment type="caution">
    <text evidence="1">The sequence shown here is derived from an EMBL/GenBank/DDBJ whole genome shotgun (WGS) entry which is preliminary data.</text>
</comment>
<sequence length="38" mass="4545">REKISKKYGKEILVSKTFTHSGLAYNFKYHRPKLEMLC</sequence>
<dbReference type="EMBL" id="BARU01049695">
    <property type="protein sequence ID" value="GAH95528.1"/>
    <property type="molecule type" value="Genomic_DNA"/>
</dbReference>
<feature type="non-terminal residue" evidence="1">
    <location>
        <position position="38"/>
    </location>
</feature>
<name>X1LN34_9ZZZZ</name>
<reference evidence="1" key="1">
    <citation type="journal article" date="2014" name="Front. Microbiol.">
        <title>High frequency of phylogenetically diverse reductive dehalogenase-homologous genes in deep subseafloor sedimentary metagenomes.</title>
        <authorList>
            <person name="Kawai M."/>
            <person name="Futagami T."/>
            <person name="Toyoda A."/>
            <person name="Takaki Y."/>
            <person name="Nishi S."/>
            <person name="Hori S."/>
            <person name="Arai W."/>
            <person name="Tsubouchi T."/>
            <person name="Morono Y."/>
            <person name="Uchiyama I."/>
            <person name="Ito T."/>
            <person name="Fujiyama A."/>
            <person name="Inagaki F."/>
            <person name="Takami H."/>
        </authorList>
    </citation>
    <scope>NUCLEOTIDE SEQUENCE</scope>
    <source>
        <strain evidence="1">Expedition CK06-06</strain>
    </source>
</reference>
<dbReference type="AlphaFoldDB" id="X1LN34"/>
<organism evidence="1">
    <name type="scientific">marine sediment metagenome</name>
    <dbReference type="NCBI Taxonomy" id="412755"/>
    <lineage>
        <taxon>unclassified sequences</taxon>
        <taxon>metagenomes</taxon>
        <taxon>ecological metagenomes</taxon>
    </lineage>
</organism>
<protein>
    <submittedName>
        <fullName evidence="1">Uncharacterized protein</fullName>
    </submittedName>
</protein>
<gene>
    <name evidence="1" type="ORF">S03H2_72973</name>
</gene>
<accession>X1LN34</accession>
<feature type="non-terminal residue" evidence="1">
    <location>
        <position position="1"/>
    </location>
</feature>
<proteinExistence type="predicted"/>
<evidence type="ECO:0000313" key="1">
    <source>
        <dbReference type="EMBL" id="GAH95528.1"/>
    </source>
</evidence>